<name>A0A084W2Q5_ANOSI</name>
<reference evidence="18" key="2">
    <citation type="submission" date="2020-05" db="UniProtKB">
        <authorList>
            <consortium name="EnsemblMetazoa"/>
        </authorList>
    </citation>
    <scope>IDENTIFICATION</scope>
</reference>
<feature type="domain" description="ETF-QO/FixX C-terminal" evidence="15">
    <location>
        <begin position="502"/>
        <end position="605"/>
    </location>
</feature>
<evidence type="ECO:0000313" key="19">
    <source>
        <dbReference type="Proteomes" id="UP000030765"/>
    </source>
</evidence>
<evidence type="ECO:0000256" key="11">
    <source>
        <dbReference type="ARBA" id="ARBA00023014"/>
    </source>
</evidence>
<evidence type="ECO:0000256" key="8">
    <source>
        <dbReference type="ARBA" id="ARBA00022982"/>
    </source>
</evidence>
<keyword evidence="4" id="KW-0004">4Fe-4S</keyword>
<dbReference type="PRINTS" id="PR00411">
    <property type="entry name" value="PNDRDTASEI"/>
</dbReference>
<comment type="cofactor">
    <cofactor evidence="14">
        <name>[4Fe-4S] cluster</name>
        <dbReference type="ChEBI" id="CHEBI:49883"/>
    </cofactor>
    <text evidence="14">Binds 1 [4Fe-4S] cluster.</text>
</comment>
<dbReference type="InterPro" id="IPR049398">
    <property type="entry name" value="ETF-QO/FixC_UQ-bd"/>
</dbReference>
<evidence type="ECO:0000256" key="7">
    <source>
        <dbReference type="ARBA" id="ARBA00022827"/>
    </source>
</evidence>
<dbReference type="Gene3D" id="3.50.50.60">
    <property type="entry name" value="FAD/NAD(P)-binding domain"/>
    <property type="match status" value="1"/>
</dbReference>
<evidence type="ECO:0000256" key="3">
    <source>
        <dbReference type="ARBA" id="ARBA00022448"/>
    </source>
</evidence>
<dbReference type="PANTHER" id="PTHR10617">
    <property type="entry name" value="ELECTRON TRANSFER FLAVOPROTEIN-UBIQUINONE OXIDOREDUCTASE"/>
    <property type="match status" value="1"/>
</dbReference>
<proteinExistence type="predicted"/>
<protein>
    <recommendedName>
        <fullName evidence="14">Electron transfer flavoprotein-ubiquinone oxidoreductase</fullName>
        <shortName evidence="14">ETF-QO</shortName>
        <ecNumber evidence="14">1.5.5.1</ecNumber>
    </recommendedName>
</protein>
<evidence type="ECO:0000256" key="12">
    <source>
        <dbReference type="ARBA" id="ARBA00023075"/>
    </source>
</evidence>
<evidence type="ECO:0000256" key="13">
    <source>
        <dbReference type="ARBA" id="ARBA00052682"/>
    </source>
</evidence>
<dbReference type="Gene3D" id="3.30.9.90">
    <property type="match status" value="1"/>
</dbReference>
<evidence type="ECO:0000256" key="1">
    <source>
        <dbReference type="ARBA" id="ARBA00001974"/>
    </source>
</evidence>
<dbReference type="VEuPathDB" id="VectorBase:ASIS011263"/>
<dbReference type="PANTHER" id="PTHR10617:SF107">
    <property type="entry name" value="ELECTRON TRANSFER FLAVOPROTEIN-UBIQUINONE OXIDOREDUCTASE, MITOCHONDRIAL"/>
    <property type="match status" value="1"/>
</dbReference>
<evidence type="ECO:0000313" key="18">
    <source>
        <dbReference type="EnsemblMetazoa" id="ASIC012375-PA"/>
    </source>
</evidence>
<comment type="catalytic activity">
    <reaction evidence="13 14">
        <text>a ubiquinone + reduced [electron-transfer flavoprotein] = a ubiquinol + oxidized [electron-transfer flavoprotein] + H(+)</text>
        <dbReference type="Rhea" id="RHEA:24052"/>
        <dbReference type="Rhea" id="RHEA-COMP:9565"/>
        <dbReference type="Rhea" id="RHEA-COMP:9566"/>
        <dbReference type="Rhea" id="RHEA-COMP:10685"/>
        <dbReference type="Rhea" id="RHEA-COMP:10686"/>
        <dbReference type="ChEBI" id="CHEBI:15378"/>
        <dbReference type="ChEBI" id="CHEBI:16389"/>
        <dbReference type="ChEBI" id="CHEBI:17976"/>
        <dbReference type="ChEBI" id="CHEBI:57692"/>
        <dbReference type="ChEBI" id="CHEBI:58307"/>
        <dbReference type="EC" id="1.5.5.1"/>
    </reaction>
</comment>
<keyword evidence="5 14" id="KW-0285">Flavoprotein</keyword>
<dbReference type="GO" id="GO:0004174">
    <property type="term" value="F:electron-transferring-flavoprotein dehydrogenase activity"/>
    <property type="evidence" value="ECO:0007669"/>
    <property type="project" value="UniProtKB-UniRule"/>
</dbReference>
<keyword evidence="11 14" id="KW-0411">Iron-sulfur</keyword>
<dbReference type="EMBL" id="ATLV01019678">
    <property type="status" value="NOT_ANNOTATED_CDS"/>
    <property type="molecule type" value="Genomic_DNA"/>
</dbReference>
<evidence type="ECO:0000256" key="2">
    <source>
        <dbReference type="ARBA" id="ARBA00002819"/>
    </source>
</evidence>
<accession>A0A084W2Q5</accession>
<dbReference type="EC" id="1.5.5.1" evidence="14"/>
<dbReference type="FunFam" id="3.30.70.20:FF:000012">
    <property type="entry name" value="Electron transfer flavoprotein-ubiquinone oxidoreductase, mitochondrial"/>
    <property type="match status" value="1"/>
</dbReference>
<sequence>MARNILNIAKYTRTILNQQQIRCYSEASAQFPKITTHYTIKPREKDPRWAEVDMERFVDEADILIVGGGPAGLSAAIRAKQIAAEKGQELRVCLVEKAAEMGGHILSGACLDPVALNELIPDWKEQGAPLNTPVTHDKFSYLTESGKLPIPIFPGWPMDNRGNYVVRLGHVVGWLGQQAEALGVEIYPGTAAAELLFHEDGSVKGIATGDVGIAKDGSPKDTFARGMELHAKTTIFAEGCRGHLSKQLMTRFGLNAQNDPQTYGIGLKEVWEIKPENHQPGLVEHTIGWPLDKNTYGGSFLYHLNEPTPLVAVGFVIGLDYVNPYLSPFQEFQRFKTHPKVRGTFEGGSRIAYGARALNEGGFQSIPKLTFPGGCLVGCGAGFMNVPRVKGSHYAMKSGMLAAESACEAVLSGVTQDKVGLEPTDYTDRIKESYVWKDLYKVRNSRPSFHTGLGLFGGVAYSGFSILVGGREPWTLHHGSPDHTRLKPAKDCKPIEYPKPDGKLTFDLLSSVALTGTNHEGDQPAHLTLKDDSVPVKNNLAIYDGPESRFCPAGVYEYVPNDEGGNMKLQINAQNCIHCKTCDIKDVTQNINWVVPEGGGGPAYNGM</sequence>
<dbReference type="GO" id="GO:0005743">
    <property type="term" value="C:mitochondrial inner membrane"/>
    <property type="evidence" value="ECO:0007669"/>
    <property type="project" value="TreeGrafter"/>
</dbReference>
<dbReference type="SUPFAM" id="SSF54862">
    <property type="entry name" value="4Fe-4S ferredoxins"/>
    <property type="match status" value="1"/>
</dbReference>
<dbReference type="SUPFAM" id="SSF54373">
    <property type="entry name" value="FAD-linked reductases, C-terminal domain"/>
    <property type="match status" value="1"/>
</dbReference>
<evidence type="ECO:0000259" key="15">
    <source>
        <dbReference type="Pfam" id="PF05187"/>
    </source>
</evidence>
<evidence type="ECO:0000256" key="6">
    <source>
        <dbReference type="ARBA" id="ARBA00022723"/>
    </source>
</evidence>
<organism evidence="17">
    <name type="scientific">Anopheles sinensis</name>
    <name type="common">Mosquito</name>
    <dbReference type="NCBI Taxonomy" id="74873"/>
    <lineage>
        <taxon>Eukaryota</taxon>
        <taxon>Metazoa</taxon>
        <taxon>Ecdysozoa</taxon>
        <taxon>Arthropoda</taxon>
        <taxon>Hexapoda</taxon>
        <taxon>Insecta</taxon>
        <taxon>Pterygota</taxon>
        <taxon>Neoptera</taxon>
        <taxon>Endopterygota</taxon>
        <taxon>Diptera</taxon>
        <taxon>Nematocera</taxon>
        <taxon>Culicoidea</taxon>
        <taxon>Culicidae</taxon>
        <taxon>Anophelinae</taxon>
        <taxon>Anopheles</taxon>
    </lineage>
</organism>
<evidence type="ECO:0000313" key="17">
    <source>
        <dbReference type="EMBL" id="KFB44499.1"/>
    </source>
</evidence>
<evidence type="ECO:0000256" key="10">
    <source>
        <dbReference type="ARBA" id="ARBA00023004"/>
    </source>
</evidence>
<keyword evidence="3 14" id="KW-0813">Transport</keyword>
<keyword evidence="19" id="KW-1185">Reference proteome</keyword>
<dbReference type="Pfam" id="PF13450">
    <property type="entry name" value="NAD_binding_8"/>
    <property type="match status" value="1"/>
</dbReference>
<keyword evidence="7 14" id="KW-0274">FAD</keyword>
<evidence type="ECO:0000256" key="4">
    <source>
        <dbReference type="ARBA" id="ARBA00022485"/>
    </source>
</evidence>
<dbReference type="Pfam" id="PF05187">
    <property type="entry name" value="Fer4_ETF_QO"/>
    <property type="match status" value="1"/>
</dbReference>
<dbReference type="InterPro" id="IPR040156">
    <property type="entry name" value="ETF-QO"/>
</dbReference>
<evidence type="ECO:0000256" key="14">
    <source>
        <dbReference type="RuleBase" id="RU366068"/>
    </source>
</evidence>
<dbReference type="InterPro" id="IPR036188">
    <property type="entry name" value="FAD/NAD-bd_sf"/>
</dbReference>
<dbReference type="InterPro" id="IPR007859">
    <property type="entry name" value="ETF-QO/FixX_C"/>
</dbReference>
<keyword evidence="9 14" id="KW-0560">Oxidoreductase</keyword>
<dbReference type="EMBL" id="KE525277">
    <property type="protein sequence ID" value="KFB44499.1"/>
    <property type="molecule type" value="Genomic_DNA"/>
</dbReference>
<dbReference type="EnsemblMetazoa" id="ASIC012375-RA">
    <property type="protein sequence ID" value="ASIC012375-PA"/>
    <property type="gene ID" value="ASIC012375"/>
</dbReference>
<keyword evidence="10 14" id="KW-0408">Iron</keyword>
<keyword evidence="6 14" id="KW-0479">Metal-binding</keyword>
<evidence type="ECO:0000256" key="9">
    <source>
        <dbReference type="ARBA" id="ARBA00023002"/>
    </source>
</evidence>
<keyword evidence="8 14" id="KW-0249">Electron transport</keyword>
<evidence type="ECO:0000259" key="16">
    <source>
        <dbReference type="Pfam" id="PF21162"/>
    </source>
</evidence>
<dbReference type="OrthoDB" id="437331at2759"/>
<comment type="cofactor">
    <cofactor evidence="1 14">
        <name>FAD</name>
        <dbReference type="ChEBI" id="CHEBI:57692"/>
    </cofactor>
</comment>
<dbReference type="STRING" id="74873.A0A084W2Q5"/>
<dbReference type="AlphaFoldDB" id="A0A084W2Q5"/>
<dbReference type="SUPFAM" id="SSF51905">
    <property type="entry name" value="FAD/NAD(P)-binding domain"/>
    <property type="match status" value="1"/>
</dbReference>
<comment type="function">
    <text evidence="2 14">Accepts electrons from ETF and reduces ubiquinone.</text>
</comment>
<gene>
    <name evidence="17" type="ORF">ZHAS_00012375</name>
</gene>
<dbReference type="Pfam" id="PF21162">
    <property type="entry name" value="ETFQO_UQ-bd"/>
    <property type="match status" value="1"/>
</dbReference>
<dbReference type="VEuPathDB" id="VectorBase:ASIC012375"/>
<reference evidence="17 19" key="1">
    <citation type="journal article" date="2014" name="BMC Genomics">
        <title>Genome sequence of Anopheles sinensis provides insight into genetics basis of mosquito competence for malaria parasites.</title>
        <authorList>
            <person name="Zhou D."/>
            <person name="Zhang D."/>
            <person name="Ding G."/>
            <person name="Shi L."/>
            <person name="Hou Q."/>
            <person name="Ye Y."/>
            <person name="Xu Y."/>
            <person name="Zhou H."/>
            <person name="Xiong C."/>
            <person name="Li S."/>
            <person name="Yu J."/>
            <person name="Hong S."/>
            <person name="Yu X."/>
            <person name="Zou P."/>
            <person name="Chen C."/>
            <person name="Chang X."/>
            <person name="Wang W."/>
            <person name="Lv Y."/>
            <person name="Sun Y."/>
            <person name="Ma L."/>
            <person name="Shen B."/>
            <person name="Zhu C."/>
        </authorList>
    </citation>
    <scope>NUCLEOTIDE SEQUENCE [LARGE SCALE GENOMIC DNA]</scope>
</reference>
<dbReference type="Gene3D" id="3.30.70.20">
    <property type="match status" value="1"/>
</dbReference>
<dbReference type="OMA" id="INFQNCV"/>
<feature type="domain" description="ETF-QO/FixC ubiquinone-binding" evidence="16">
    <location>
        <begin position="263"/>
        <end position="358"/>
    </location>
</feature>
<dbReference type="GO" id="GO:0051539">
    <property type="term" value="F:4 iron, 4 sulfur cluster binding"/>
    <property type="evidence" value="ECO:0007669"/>
    <property type="project" value="UniProtKB-UniRule"/>
</dbReference>
<dbReference type="GO" id="GO:0046872">
    <property type="term" value="F:metal ion binding"/>
    <property type="evidence" value="ECO:0007669"/>
    <property type="project" value="UniProtKB-KW"/>
</dbReference>
<evidence type="ECO:0000256" key="5">
    <source>
        <dbReference type="ARBA" id="ARBA00022630"/>
    </source>
</evidence>
<keyword evidence="12 14" id="KW-0830">Ubiquinone</keyword>
<dbReference type="Proteomes" id="UP000030765">
    <property type="component" value="Unassembled WGS sequence"/>
</dbReference>